<keyword evidence="1" id="KW-0540">Nuclease</keyword>
<dbReference type="Gene3D" id="3.40.91.20">
    <property type="match status" value="1"/>
</dbReference>
<dbReference type="SUPFAM" id="SSF52980">
    <property type="entry name" value="Restriction endonuclease-like"/>
    <property type="match status" value="1"/>
</dbReference>
<dbReference type="GO" id="GO:0004519">
    <property type="term" value="F:endonuclease activity"/>
    <property type="evidence" value="ECO:0007669"/>
    <property type="project" value="UniProtKB-KW"/>
</dbReference>
<comment type="caution">
    <text evidence="1">The sequence shown here is derived from an EMBL/GenBank/DDBJ whole genome shotgun (WGS) entry which is preliminary data.</text>
</comment>
<evidence type="ECO:0000313" key="1">
    <source>
        <dbReference type="EMBL" id="OMI26196.1"/>
    </source>
</evidence>
<keyword evidence="1" id="KW-0378">Hydrolase</keyword>
<organism evidence="1 2">
    <name type="scientific">Bacillus haynesii</name>
    <dbReference type="NCBI Taxonomy" id="1925021"/>
    <lineage>
        <taxon>Bacteria</taxon>
        <taxon>Bacillati</taxon>
        <taxon>Bacillota</taxon>
        <taxon>Bacilli</taxon>
        <taxon>Bacillales</taxon>
        <taxon>Bacillaceae</taxon>
        <taxon>Bacillus</taxon>
    </lineage>
</organism>
<dbReference type="InterPro" id="IPR004194">
    <property type="entry name" value="Restrct_endonuc_II_BamHI"/>
</dbReference>
<dbReference type="PIRSF" id="PIRSF009309">
    <property type="entry name" value="Restrict_endonuc_II_BamHI"/>
    <property type="match status" value="1"/>
</dbReference>
<dbReference type="InterPro" id="IPR011338">
    <property type="entry name" value="BamHI/BglII/BstY"/>
</dbReference>
<dbReference type="RefSeq" id="WP_076793035.1">
    <property type="nucleotide sequence ID" value="NZ_JALALZ010000001.1"/>
</dbReference>
<accession>A0ABX3I0V5</accession>
<proteinExistence type="predicted"/>
<dbReference type="EMBL" id="MRBL01000017">
    <property type="protein sequence ID" value="OMI26196.1"/>
    <property type="molecule type" value="Genomic_DNA"/>
</dbReference>
<gene>
    <name evidence="1" type="ORF">BTA31_15350</name>
</gene>
<dbReference type="InterPro" id="IPR011335">
    <property type="entry name" value="Restrct_endonuc-II-like"/>
</dbReference>
<dbReference type="Proteomes" id="UP000187046">
    <property type="component" value="Unassembled WGS sequence"/>
</dbReference>
<keyword evidence="1" id="KW-0255">Endonuclease</keyword>
<evidence type="ECO:0000313" key="2">
    <source>
        <dbReference type="Proteomes" id="UP000187046"/>
    </source>
</evidence>
<protein>
    <submittedName>
        <fullName evidence="1">Restriction endonuclease</fullName>
    </submittedName>
</protein>
<sequence length="213" mass="24711">MKVEKVYMTKEAKELVNKDNLFKQSYDEVVASICSAVWPMKSKTFKINNSQKNGNGVVPVKELCYAMLEDTYNWYREKPLNVLKLEKKKGGPIDVYKEFTENFDIKRVGLEFETGNISSAHRSMNKLLLGLKRNEIDLAVILMPVYELSYFLTDRVSNYEELEPYFEITEGKPFIYIGFNADSFDSSVPLIPKGKDGMSKRSIKKWKDRIENK</sequence>
<name>A0ABX3I0V5_9BACI</name>
<keyword evidence="2" id="KW-1185">Reference proteome</keyword>
<dbReference type="Pfam" id="PF02923">
    <property type="entry name" value="BamHI"/>
    <property type="match status" value="1"/>
</dbReference>
<reference evidence="1 2" key="1">
    <citation type="submission" date="2016-12" db="EMBL/GenBank/DDBJ databases">
        <title>Bacillus phylogenomics.</title>
        <authorList>
            <person name="Dunlap C."/>
        </authorList>
    </citation>
    <scope>NUCLEOTIDE SEQUENCE [LARGE SCALE GENOMIC DNA]</scope>
    <source>
        <strain evidence="1 2">NRRL B-41327</strain>
    </source>
</reference>